<dbReference type="EMBL" id="CABITT030000003">
    <property type="protein sequence ID" value="VVA96724.1"/>
    <property type="molecule type" value="Genomic_DNA"/>
</dbReference>
<evidence type="ECO:0000256" key="2">
    <source>
        <dbReference type="SAM" id="Phobius"/>
    </source>
</evidence>
<evidence type="ECO:0000313" key="3">
    <source>
        <dbReference type="EMBL" id="VVA96724.1"/>
    </source>
</evidence>
<accession>A0A565B6I7</accession>
<gene>
    <name evidence="3" type="ORF">ANE_LOCUS7169</name>
</gene>
<sequence>MKEIQIPRKNFARSSESGAKKFKESDLKNRKCAEKRQSATFSELSVESTKDPMDFTPISQISGAISDSDAESFMQGSSLDQSSTAEICLLTDDSPVSTITNNDFHIDASSTDRIQSIVDLPASVESLRLEINKLKKLMYSVDTSEESNWIDGIVTAKFRIVLLSFILWAILAAIVVFFNSGEEVAYYGPVPT</sequence>
<dbReference type="OrthoDB" id="1063472at2759"/>
<reference evidence="3" key="1">
    <citation type="submission" date="2019-07" db="EMBL/GenBank/DDBJ databases">
        <authorList>
            <person name="Dittberner H."/>
        </authorList>
    </citation>
    <scope>NUCLEOTIDE SEQUENCE [LARGE SCALE GENOMIC DNA]</scope>
</reference>
<dbReference type="AlphaFoldDB" id="A0A565B6I7"/>
<protein>
    <submittedName>
        <fullName evidence="3">Uncharacterized protein</fullName>
    </submittedName>
</protein>
<feature type="transmembrane region" description="Helical" evidence="2">
    <location>
        <begin position="160"/>
        <end position="178"/>
    </location>
</feature>
<feature type="compositionally biased region" description="Basic and acidic residues" evidence="1">
    <location>
        <begin position="18"/>
        <end position="29"/>
    </location>
</feature>
<evidence type="ECO:0000313" key="4">
    <source>
        <dbReference type="Proteomes" id="UP000489600"/>
    </source>
</evidence>
<keyword evidence="2" id="KW-0812">Transmembrane</keyword>
<proteinExistence type="predicted"/>
<keyword evidence="2" id="KW-1133">Transmembrane helix</keyword>
<comment type="caution">
    <text evidence="3">The sequence shown here is derived from an EMBL/GenBank/DDBJ whole genome shotgun (WGS) entry which is preliminary data.</text>
</comment>
<dbReference type="Proteomes" id="UP000489600">
    <property type="component" value="Unassembled WGS sequence"/>
</dbReference>
<feature type="region of interest" description="Disordered" evidence="1">
    <location>
        <begin position="1"/>
        <end position="29"/>
    </location>
</feature>
<keyword evidence="2" id="KW-0472">Membrane</keyword>
<name>A0A565B6I7_9BRAS</name>
<evidence type="ECO:0000256" key="1">
    <source>
        <dbReference type="SAM" id="MobiDB-lite"/>
    </source>
</evidence>
<organism evidence="3 4">
    <name type="scientific">Arabis nemorensis</name>
    <dbReference type="NCBI Taxonomy" id="586526"/>
    <lineage>
        <taxon>Eukaryota</taxon>
        <taxon>Viridiplantae</taxon>
        <taxon>Streptophyta</taxon>
        <taxon>Embryophyta</taxon>
        <taxon>Tracheophyta</taxon>
        <taxon>Spermatophyta</taxon>
        <taxon>Magnoliopsida</taxon>
        <taxon>eudicotyledons</taxon>
        <taxon>Gunneridae</taxon>
        <taxon>Pentapetalae</taxon>
        <taxon>rosids</taxon>
        <taxon>malvids</taxon>
        <taxon>Brassicales</taxon>
        <taxon>Brassicaceae</taxon>
        <taxon>Arabideae</taxon>
        <taxon>Arabis</taxon>
    </lineage>
</organism>
<keyword evidence="4" id="KW-1185">Reference proteome</keyword>